<reference evidence="2 3" key="1">
    <citation type="submission" date="2015-05" db="EMBL/GenBank/DDBJ databases">
        <title>Genome sequencing and analysis of members of genus Stenotrophomonas.</title>
        <authorList>
            <person name="Patil P.P."/>
            <person name="Midha S."/>
            <person name="Patil P.B."/>
        </authorList>
    </citation>
    <scope>NUCLEOTIDE SEQUENCE [LARGE SCALE GENOMIC DNA]</scope>
    <source>
        <strain evidence="2 3">DSM 21508</strain>
    </source>
</reference>
<dbReference type="Proteomes" id="UP000051386">
    <property type="component" value="Unassembled WGS sequence"/>
</dbReference>
<protein>
    <submittedName>
        <fullName evidence="2">Uncharacterized protein</fullName>
    </submittedName>
</protein>
<accession>A0A0R0CT55</accession>
<organism evidence="2 3">
    <name type="scientific">Stenotrophomonas chelatiphaga</name>
    <dbReference type="NCBI Taxonomy" id="517011"/>
    <lineage>
        <taxon>Bacteria</taxon>
        <taxon>Pseudomonadati</taxon>
        <taxon>Pseudomonadota</taxon>
        <taxon>Gammaproteobacteria</taxon>
        <taxon>Lysobacterales</taxon>
        <taxon>Lysobacteraceae</taxon>
        <taxon>Stenotrophomonas</taxon>
    </lineage>
</organism>
<proteinExistence type="predicted"/>
<evidence type="ECO:0000256" key="1">
    <source>
        <dbReference type="SAM" id="MobiDB-lite"/>
    </source>
</evidence>
<gene>
    <name evidence="2" type="ORF">ABB28_12190</name>
</gene>
<keyword evidence="3" id="KW-1185">Reference proteome</keyword>
<name>A0A0R0CT55_9GAMM</name>
<dbReference type="EMBL" id="LDJK01000055">
    <property type="protein sequence ID" value="KRG73132.1"/>
    <property type="molecule type" value="Genomic_DNA"/>
</dbReference>
<comment type="caution">
    <text evidence="2">The sequence shown here is derived from an EMBL/GenBank/DDBJ whole genome shotgun (WGS) entry which is preliminary data.</text>
</comment>
<dbReference type="AlphaFoldDB" id="A0A0R0CT55"/>
<dbReference type="RefSeq" id="WP_057508883.1">
    <property type="nucleotide sequence ID" value="NZ_LDJK01000055.1"/>
</dbReference>
<feature type="region of interest" description="Disordered" evidence="1">
    <location>
        <begin position="75"/>
        <end position="109"/>
    </location>
</feature>
<dbReference type="PATRIC" id="fig|517011.3.peg.2340"/>
<feature type="compositionally biased region" description="Basic and acidic residues" evidence="1">
    <location>
        <begin position="75"/>
        <end position="88"/>
    </location>
</feature>
<evidence type="ECO:0000313" key="2">
    <source>
        <dbReference type="EMBL" id="KRG73132.1"/>
    </source>
</evidence>
<evidence type="ECO:0000313" key="3">
    <source>
        <dbReference type="Proteomes" id="UP000051386"/>
    </source>
</evidence>
<sequence>MLLAGLARDHGGDAEPASLIQALARHRSLVQRVDERLATQGAAGYQALQRQLRMRAPWVAASTVFEQALSARRRRDLDRSDCRNDSRQRTSVAEDAAPDVGPPGQQRMHGERLRLRTMVQAATAALLLGAQARGAEALQRSDQQALIPAVASAGLPALCSPGPARAVAVSGTALVMTGLALWATLPSRPAAGSIAGVSDPLAPAAPSAALETLRYLDQHRGRDGDTLLEGLLWREAGDPLAPAQIFASLPADSLARMQDLAGPDTPLGPWLAALLDLHGPTGATAPFGQLRQVRRVRSVGDASHAAGSSSAPAGIQVAACRAIAPAIQPLAGVERATLAVTSDAVVAQVPDDELSAFAGCLQALQDSLQVKRSALLTQLEQAAGSFPLQPEVDAVRRQTLGRLVTRTRQLSQRVHDALVQSNVRILAVLG</sequence>